<proteinExistence type="predicted"/>
<accession>A0ABD3H2H1</accession>
<reference evidence="2 3" key="1">
    <citation type="submission" date="2024-09" db="EMBL/GenBank/DDBJ databases">
        <title>Chromosome-scale assembly of Riccia sorocarpa.</title>
        <authorList>
            <person name="Paukszto L."/>
        </authorList>
    </citation>
    <scope>NUCLEOTIDE SEQUENCE [LARGE SCALE GENOMIC DNA]</scope>
    <source>
        <strain evidence="2">LP-2024</strain>
        <tissue evidence="2">Aerial parts of the thallus</tissue>
    </source>
</reference>
<feature type="compositionally biased region" description="Basic and acidic residues" evidence="1">
    <location>
        <begin position="206"/>
        <end position="227"/>
    </location>
</feature>
<evidence type="ECO:0000256" key="1">
    <source>
        <dbReference type="SAM" id="MobiDB-lite"/>
    </source>
</evidence>
<evidence type="ECO:0000313" key="2">
    <source>
        <dbReference type="EMBL" id="KAL3684590.1"/>
    </source>
</evidence>
<name>A0ABD3H2H1_9MARC</name>
<feature type="region of interest" description="Disordered" evidence="1">
    <location>
        <begin position="35"/>
        <end position="60"/>
    </location>
</feature>
<dbReference type="Proteomes" id="UP001633002">
    <property type="component" value="Unassembled WGS sequence"/>
</dbReference>
<protein>
    <submittedName>
        <fullName evidence="2">Uncharacterized protein</fullName>
    </submittedName>
</protein>
<dbReference type="AlphaFoldDB" id="A0ABD3H2H1"/>
<comment type="caution">
    <text evidence="2">The sequence shown here is derived from an EMBL/GenBank/DDBJ whole genome shotgun (WGS) entry which is preliminary data.</text>
</comment>
<dbReference type="EMBL" id="JBJQOH010000006">
    <property type="protein sequence ID" value="KAL3684590.1"/>
    <property type="molecule type" value="Genomic_DNA"/>
</dbReference>
<organism evidence="2 3">
    <name type="scientific">Riccia sorocarpa</name>
    <dbReference type="NCBI Taxonomy" id="122646"/>
    <lineage>
        <taxon>Eukaryota</taxon>
        <taxon>Viridiplantae</taxon>
        <taxon>Streptophyta</taxon>
        <taxon>Embryophyta</taxon>
        <taxon>Marchantiophyta</taxon>
        <taxon>Marchantiopsida</taxon>
        <taxon>Marchantiidae</taxon>
        <taxon>Marchantiales</taxon>
        <taxon>Ricciaceae</taxon>
        <taxon>Riccia</taxon>
    </lineage>
</organism>
<gene>
    <name evidence="2" type="ORF">R1sor_002612</name>
</gene>
<feature type="region of interest" description="Disordered" evidence="1">
    <location>
        <begin position="205"/>
        <end position="227"/>
    </location>
</feature>
<sequence>MRAPIGALSSTNCGLVYRRLPCGRAGGEASEFKEVGRNEAHSSQYNPSAGSHPKEGDNSEGQLHTALVSDFSILPRHQIRTNSTKPIILSPMLGRLLLLMTIYTEPDDQGCKAKCLLASLSETGKCMYESRRPIKSAKVLLDRTAASSRVCLLRILGRKQKRMRYRVELFLRRTSYSAPHQVDASPKHKLGLRWLAGFPRGRTKRKWEERRMQPRGSGRTDKSRETARTAVAGALPLLTDRTSLPLRCAGVAGGKAKDDAVLTSRSAHTEIE</sequence>
<keyword evidence="3" id="KW-1185">Reference proteome</keyword>
<evidence type="ECO:0000313" key="3">
    <source>
        <dbReference type="Proteomes" id="UP001633002"/>
    </source>
</evidence>
<feature type="region of interest" description="Disordered" evidence="1">
    <location>
        <begin position="252"/>
        <end position="272"/>
    </location>
</feature>